<evidence type="ECO:0000256" key="1">
    <source>
        <dbReference type="SAM" id="Phobius"/>
    </source>
</evidence>
<dbReference type="EMBL" id="SMKZ01000051">
    <property type="protein sequence ID" value="TDE00336.1"/>
    <property type="molecule type" value="Genomic_DNA"/>
</dbReference>
<sequence>MTTVRPGRPLGRLARLSIAAAGAAVVAILPSLLIAPAATAHPFGPPLNARVDVNANEVSVQWLAAEDDWVILGEHLDAFAAQTDADGGQLTGADLLARSDNLPSYLLSHISVSQRGEVCAGRVDQLDDLLAHGALLVFECPAEVTAVELSVTALTDVNENYRTVVTSEVPSEPGQSLFTAGTSTQMWRFDPDGGSSIATQSLVAAGALVVVAVGGGVVWWRRAASTPPAEVAR</sequence>
<protein>
    <submittedName>
        <fullName evidence="2">Uncharacterized protein</fullName>
    </submittedName>
</protein>
<gene>
    <name evidence="2" type="ORF">E1269_25795</name>
</gene>
<dbReference type="InParanoid" id="A0A4R5CKE6"/>
<organism evidence="2 3">
    <name type="scientific">Jiangella asiatica</name>
    <dbReference type="NCBI Taxonomy" id="2530372"/>
    <lineage>
        <taxon>Bacteria</taxon>
        <taxon>Bacillati</taxon>
        <taxon>Actinomycetota</taxon>
        <taxon>Actinomycetes</taxon>
        <taxon>Jiangellales</taxon>
        <taxon>Jiangellaceae</taxon>
        <taxon>Jiangella</taxon>
    </lineage>
</organism>
<name>A0A4R5CKE6_9ACTN</name>
<dbReference type="OrthoDB" id="5191392at2"/>
<keyword evidence="1" id="KW-0812">Transmembrane</keyword>
<reference evidence="2 3" key="1">
    <citation type="submission" date="2019-03" db="EMBL/GenBank/DDBJ databases">
        <title>Draft genome sequences of novel Actinobacteria.</title>
        <authorList>
            <person name="Sahin N."/>
            <person name="Ay H."/>
            <person name="Saygin H."/>
        </authorList>
    </citation>
    <scope>NUCLEOTIDE SEQUENCE [LARGE SCALE GENOMIC DNA]</scope>
    <source>
        <strain evidence="2 3">5K138</strain>
    </source>
</reference>
<keyword evidence="3" id="KW-1185">Reference proteome</keyword>
<keyword evidence="1" id="KW-1133">Transmembrane helix</keyword>
<comment type="caution">
    <text evidence="2">The sequence shown here is derived from an EMBL/GenBank/DDBJ whole genome shotgun (WGS) entry which is preliminary data.</text>
</comment>
<feature type="transmembrane region" description="Helical" evidence="1">
    <location>
        <begin position="202"/>
        <end position="220"/>
    </location>
</feature>
<dbReference type="Proteomes" id="UP000294739">
    <property type="component" value="Unassembled WGS sequence"/>
</dbReference>
<accession>A0A4R5CKE6</accession>
<evidence type="ECO:0000313" key="3">
    <source>
        <dbReference type="Proteomes" id="UP000294739"/>
    </source>
</evidence>
<evidence type="ECO:0000313" key="2">
    <source>
        <dbReference type="EMBL" id="TDE00336.1"/>
    </source>
</evidence>
<dbReference type="RefSeq" id="WP_131899982.1">
    <property type="nucleotide sequence ID" value="NZ_SMKZ01000051.1"/>
</dbReference>
<keyword evidence="1" id="KW-0472">Membrane</keyword>
<proteinExistence type="predicted"/>
<dbReference type="AlphaFoldDB" id="A0A4R5CKE6"/>